<proteinExistence type="predicted"/>
<protein>
    <submittedName>
        <fullName evidence="1">Uncharacterized protein</fullName>
    </submittedName>
</protein>
<dbReference type="RefSeq" id="WP_050130070.1">
    <property type="nucleotide sequence ID" value="NZ_CPZF01000001.1"/>
</dbReference>
<reference evidence="1 2" key="1">
    <citation type="submission" date="2015-03" db="EMBL/GenBank/DDBJ databases">
        <authorList>
            <consortium name="Pathogen Informatics"/>
            <person name="Murphy D."/>
        </authorList>
    </citation>
    <scope>NUCLEOTIDE SEQUENCE [LARGE SCALE GENOMIC DNA]</scope>
    <source>
        <strain evidence="1 2">IP27818</strain>
    </source>
</reference>
<dbReference type="AlphaFoldDB" id="A0A9P1PT40"/>
<evidence type="ECO:0000313" key="1">
    <source>
        <dbReference type="EMBL" id="CNF11904.1"/>
    </source>
</evidence>
<comment type="caution">
    <text evidence="1">The sequence shown here is derived from an EMBL/GenBank/DDBJ whole genome shotgun (WGS) entry which is preliminary data.</text>
</comment>
<dbReference type="Proteomes" id="UP000041356">
    <property type="component" value="Unassembled WGS sequence"/>
</dbReference>
<gene>
    <name evidence="1" type="ORF">ERS137939_00790</name>
</gene>
<accession>A0A9P1PT40</accession>
<organism evidence="1 2">
    <name type="scientific">Yersinia enterocolitica</name>
    <dbReference type="NCBI Taxonomy" id="630"/>
    <lineage>
        <taxon>Bacteria</taxon>
        <taxon>Pseudomonadati</taxon>
        <taxon>Pseudomonadota</taxon>
        <taxon>Gammaproteobacteria</taxon>
        <taxon>Enterobacterales</taxon>
        <taxon>Yersiniaceae</taxon>
        <taxon>Yersinia</taxon>
    </lineage>
</organism>
<evidence type="ECO:0000313" key="2">
    <source>
        <dbReference type="Proteomes" id="UP000041356"/>
    </source>
</evidence>
<sequence length="70" mass="8237">MNPRFEAFLRISTNNVWRSYSERNAAYMAFIADMKCKYVKHNNLDENPIGGAYISDHDDFTRFILSEVNK</sequence>
<dbReference type="EMBL" id="CPZF01000001">
    <property type="protein sequence ID" value="CNF11904.1"/>
    <property type="molecule type" value="Genomic_DNA"/>
</dbReference>
<name>A0A9P1PT40_YEREN</name>